<dbReference type="EMBL" id="QTJU01000002">
    <property type="protein sequence ID" value="RFM28830.1"/>
    <property type="molecule type" value="Genomic_DNA"/>
</dbReference>
<dbReference type="PANTHER" id="PTHR43461:SF1">
    <property type="entry name" value="TRANSMEMBRANE PROTEIN 256"/>
    <property type="match status" value="1"/>
</dbReference>
<dbReference type="OrthoDB" id="9802121at2"/>
<name>A0A3E1NLL5_9BACT</name>
<dbReference type="PANTHER" id="PTHR43461">
    <property type="entry name" value="TRANSMEMBRANE PROTEIN 256"/>
    <property type="match status" value="1"/>
</dbReference>
<evidence type="ECO:0000256" key="2">
    <source>
        <dbReference type="ARBA" id="ARBA00009694"/>
    </source>
</evidence>
<evidence type="ECO:0000256" key="1">
    <source>
        <dbReference type="ARBA" id="ARBA00004141"/>
    </source>
</evidence>
<evidence type="ECO:0000256" key="6">
    <source>
        <dbReference type="SAM" id="Phobius"/>
    </source>
</evidence>
<comment type="caution">
    <text evidence="7">The sequence shown here is derived from an EMBL/GenBank/DDBJ whole genome shotgun (WGS) entry which is preliminary data.</text>
</comment>
<dbReference type="Pfam" id="PF04241">
    <property type="entry name" value="DUF423"/>
    <property type="match status" value="1"/>
</dbReference>
<organism evidence="7 8">
    <name type="scientific">Deminuibacter soli</name>
    <dbReference type="NCBI Taxonomy" id="2291815"/>
    <lineage>
        <taxon>Bacteria</taxon>
        <taxon>Pseudomonadati</taxon>
        <taxon>Bacteroidota</taxon>
        <taxon>Chitinophagia</taxon>
        <taxon>Chitinophagales</taxon>
        <taxon>Chitinophagaceae</taxon>
        <taxon>Deminuibacter</taxon>
    </lineage>
</organism>
<feature type="transmembrane region" description="Helical" evidence="6">
    <location>
        <begin position="106"/>
        <end position="126"/>
    </location>
</feature>
<proteinExistence type="inferred from homology"/>
<dbReference type="GO" id="GO:0005886">
    <property type="term" value="C:plasma membrane"/>
    <property type="evidence" value="ECO:0007669"/>
    <property type="project" value="TreeGrafter"/>
</dbReference>
<reference evidence="7 8" key="1">
    <citation type="submission" date="2018-08" db="EMBL/GenBank/DDBJ databases">
        <title>Chitinophagaceae sp. K23C18032701, a novel bacterium isolated from forest soil.</title>
        <authorList>
            <person name="Wang C."/>
        </authorList>
    </citation>
    <scope>NUCLEOTIDE SEQUENCE [LARGE SCALE GENOMIC DNA]</scope>
    <source>
        <strain evidence="7 8">K23C18032701</strain>
    </source>
</reference>
<dbReference type="InterPro" id="IPR006696">
    <property type="entry name" value="DUF423"/>
</dbReference>
<feature type="transmembrane region" description="Helical" evidence="6">
    <location>
        <begin position="72"/>
        <end position="94"/>
    </location>
</feature>
<feature type="transmembrane region" description="Helical" evidence="6">
    <location>
        <begin position="43"/>
        <end position="60"/>
    </location>
</feature>
<evidence type="ECO:0000256" key="3">
    <source>
        <dbReference type="ARBA" id="ARBA00022692"/>
    </source>
</evidence>
<dbReference type="AlphaFoldDB" id="A0A3E1NLL5"/>
<comment type="similarity">
    <text evidence="2">Belongs to the UPF0382 family.</text>
</comment>
<gene>
    <name evidence="7" type="ORF">DXN05_08640</name>
</gene>
<keyword evidence="4 6" id="KW-1133">Transmembrane helix</keyword>
<keyword evidence="8" id="KW-1185">Reference proteome</keyword>
<evidence type="ECO:0000313" key="7">
    <source>
        <dbReference type="EMBL" id="RFM28830.1"/>
    </source>
</evidence>
<accession>A0A3E1NLL5</accession>
<dbReference type="Proteomes" id="UP000261284">
    <property type="component" value="Unassembled WGS sequence"/>
</dbReference>
<keyword evidence="3 6" id="KW-0812">Transmembrane</keyword>
<comment type="subcellular location">
    <subcellularLocation>
        <location evidence="1">Membrane</location>
        <topology evidence="1">Multi-pass membrane protein</topology>
    </subcellularLocation>
</comment>
<protein>
    <submittedName>
        <fullName evidence="7">DUF423 domain-containing protein</fullName>
    </submittedName>
</protein>
<evidence type="ECO:0000256" key="4">
    <source>
        <dbReference type="ARBA" id="ARBA00022989"/>
    </source>
</evidence>
<sequence length="131" mass="14214">MHRKYLQLAAVLGALAVILGAFGAHKLRELVSPESVTIFEKGVTYQFYHVFALALTAVLWKEFPNKWLRNAANLFIGGIVCFSGSLYALTWLTAGSFGQLIKVVGPVTPVGGLCFIAGWACLVAGLRRKES</sequence>
<evidence type="ECO:0000256" key="5">
    <source>
        <dbReference type="ARBA" id="ARBA00023136"/>
    </source>
</evidence>
<keyword evidence="5 6" id="KW-0472">Membrane</keyword>
<evidence type="ECO:0000313" key="8">
    <source>
        <dbReference type="Proteomes" id="UP000261284"/>
    </source>
</evidence>
<dbReference type="RefSeq" id="WP_116846818.1">
    <property type="nucleotide sequence ID" value="NZ_QTJU01000002.1"/>
</dbReference>